<keyword evidence="3" id="KW-1185">Reference proteome</keyword>
<dbReference type="Proteomes" id="UP001214576">
    <property type="component" value="Unassembled WGS sequence"/>
</dbReference>
<evidence type="ECO:0000256" key="1">
    <source>
        <dbReference type="SAM" id="MobiDB-lite"/>
    </source>
</evidence>
<proteinExistence type="predicted"/>
<dbReference type="EMBL" id="JAKZEL010000019">
    <property type="protein sequence ID" value="KAI4534285.1"/>
    <property type="molecule type" value="Genomic_DNA"/>
</dbReference>
<feature type="region of interest" description="Disordered" evidence="1">
    <location>
        <begin position="1"/>
        <end position="38"/>
    </location>
</feature>
<sequence length="178" mass="19808">MTTKRTVIEPRPPTWLRSESPIPKTQKRHTGGTTVLHGGVEAPTLHRVHYMALDEFIKLSEPQHPHHKRSRTTAHTKALVMSHKTMNVNHVAQCLHTGISLISSHCSDQEGLCIVFISPKIKQDQRTTTSVEVCPFSTDSGKGRTFPLPGTRELPNSWLIMSVTVTQCTLKICKGVSN</sequence>
<evidence type="ECO:0000313" key="3">
    <source>
        <dbReference type="Proteomes" id="UP001214576"/>
    </source>
</evidence>
<comment type="caution">
    <text evidence="2">The sequence shown here is derived from an EMBL/GenBank/DDBJ whole genome shotgun (WGS) entry which is preliminary data.</text>
</comment>
<protein>
    <submittedName>
        <fullName evidence="2">Uncharacterized protein</fullName>
    </submittedName>
</protein>
<dbReference type="AlphaFoldDB" id="A0AAD4TY27"/>
<reference evidence="2" key="1">
    <citation type="submission" date="2022-03" db="EMBL/GenBank/DDBJ databases">
        <title>Genomic analyses of argali, domestic sheep and their hybrids provide insights into chromosomal evolution, heterosis and genetic basis of agronomic traits.</title>
        <authorList>
            <person name="Li M."/>
        </authorList>
    </citation>
    <scope>NUCLEOTIDE SEQUENCE</scope>
    <source>
        <strain evidence="2">CAU-MHL-2022a</strain>
        <tissue evidence="2">Skin</tissue>
    </source>
</reference>
<accession>A0AAD4TY27</accession>
<organism evidence="2 3">
    <name type="scientific">Ovis ammon polii</name>
    <dbReference type="NCBI Taxonomy" id="230172"/>
    <lineage>
        <taxon>Eukaryota</taxon>
        <taxon>Metazoa</taxon>
        <taxon>Chordata</taxon>
        <taxon>Craniata</taxon>
        <taxon>Vertebrata</taxon>
        <taxon>Euteleostomi</taxon>
        <taxon>Mammalia</taxon>
        <taxon>Eutheria</taxon>
        <taxon>Laurasiatheria</taxon>
        <taxon>Artiodactyla</taxon>
        <taxon>Ruminantia</taxon>
        <taxon>Pecora</taxon>
        <taxon>Bovidae</taxon>
        <taxon>Caprinae</taxon>
        <taxon>Ovis</taxon>
    </lineage>
</organism>
<evidence type="ECO:0000313" key="2">
    <source>
        <dbReference type="EMBL" id="KAI4534285.1"/>
    </source>
</evidence>
<name>A0AAD4TY27_OVIAM</name>
<gene>
    <name evidence="2" type="ORF">MG293_015145</name>
</gene>